<dbReference type="EMBL" id="BAAAEM010000003">
    <property type="protein sequence ID" value="GAA0487351.1"/>
    <property type="molecule type" value="Genomic_DNA"/>
</dbReference>
<organism evidence="6 7">
    <name type="scientific">Parasphingorhabdus litoris</name>
    <dbReference type="NCBI Taxonomy" id="394733"/>
    <lineage>
        <taxon>Bacteria</taxon>
        <taxon>Pseudomonadati</taxon>
        <taxon>Pseudomonadota</taxon>
        <taxon>Alphaproteobacteria</taxon>
        <taxon>Sphingomonadales</taxon>
        <taxon>Sphingomonadaceae</taxon>
        <taxon>Parasphingorhabdus</taxon>
    </lineage>
</organism>
<comment type="cofactor">
    <cofactor evidence="4">
        <name>Zn(2+)</name>
        <dbReference type="ChEBI" id="CHEBI:29105"/>
    </cofactor>
    <text evidence="4">Binds 2 Zn(2+) ions.</text>
</comment>
<dbReference type="InterPro" id="IPR002591">
    <property type="entry name" value="Phosphodiest/P_Trfase"/>
</dbReference>
<comment type="caution">
    <text evidence="6">The sequence shown here is derived from an EMBL/GenBank/DDBJ whole genome shotgun (WGS) entry which is preliminary data.</text>
</comment>
<reference evidence="6 7" key="1">
    <citation type="journal article" date="2019" name="Int. J. Syst. Evol. Microbiol.">
        <title>The Global Catalogue of Microorganisms (GCM) 10K type strain sequencing project: providing services to taxonomists for standard genome sequencing and annotation.</title>
        <authorList>
            <consortium name="The Broad Institute Genomics Platform"/>
            <consortium name="The Broad Institute Genome Sequencing Center for Infectious Disease"/>
            <person name="Wu L."/>
            <person name="Ma J."/>
        </authorList>
    </citation>
    <scope>NUCLEOTIDE SEQUENCE [LARGE SCALE GENOMIC DNA]</scope>
    <source>
        <strain evidence="6 7">JCM 14162</strain>
    </source>
</reference>
<evidence type="ECO:0000256" key="4">
    <source>
        <dbReference type="PIRNR" id="PIRNR031924"/>
    </source>
</evidence>
<name>A0ABN1AZT0_9SPHN</name>
<evidence type="ECO:0000256" key="1">
    <source>
        <dbReference type="ARBA" id="ARBA00022553"/>
    </source>
</evidence>
<dbReference type="PANTHER" id="PTHR10151">
    <property type="entry name" value="ECTONUCLEOTIDE PYROPHOSPHATASE/PHOSPHODIESTERASE"/>
    <property type="match status" value="1"/>
</dbReference>
<dbReference type="EC" id="3.1.3.1" evidence="4"/>
<gene>
    <name evidence="6" type="primary">phoY</name>
    <name evidence="6" type="ORF">GCM10009096_32780</name>
</gene>
<keyword evidence="3 5" id="KW-0732">Signal</keyword>
<keyword evidence="4" id="KW-0862">Zinc</keyword>
<dbReference type="Proteomes" id="UP001500713">
    <property type="component" value="Unassembled WGS sequence"/>
</dbReference>
<comment type="catalytic activity">
    <reaction evidence="4">
        <text>a phosphate monoester + H2O = an alcohol + phosphate</text>
        <dbReference type="Rhea" id="RHEA:15017"/>
        <dbReference type="ChEBI" id="CHEBI:15377"/>
        <dbReference type="ChEBI" id="CHEBI:30879"/>
        <dbReference type="ChEBI" id="CHEBI:43474"/>
        <dbReference type="ChEBI" id="CHEBI:67140"/>
        <dbReference type="EC" id="3.1.3.1"/>
    </reaction>
</comment>
<comment type="function">
    <text evidence="4">Alkaline phosphatase with broad substrate specificity.</text>
</comment>
<evidence type="ECO:0000313" key="6">
    <source>
        <dbReference type="EMBL" id="GAA0487351.1"/>
    </source>
</evidence>
<dbReference type="Gene3D" id="3.30.1360.150">
    <property type="match status" value="1"/>
</dbReference>
<dbReference type="Gene3D" id="3.40.720.10">
    <property type="entry name" value="Alkaline Phosphatase, subunit A"/>
    <property type="match status" value="1"/>
</dbReference>
<dbReference type="SUPFAM" id="SSF53649">
    <property type="entry name" value="Alkaline phosphatase-like"/>
    <property type="match status" value="1"/>
</dbReference>
<keyword evidence="2 4" id="KW-0479">Metal-binding</keyword>
<dbReference type="InterPro" id="IPR017850">
    <property type="entry name" value="Alkaline_phosphatase_core_sf"/>
</dbReference>
<dbReference type="Pfam" id="PF01663">
    <property type="entry name" value="Phosphodiest"/>
    <property type="match status" value="1"/>
</dbReference>
<dbReference type="RefSeq" id="WP_229955788.1">
    <property type="nucleotide sequence ID" value="NZ_BAAAEM010000003.1"/>
</dbReference>
<keyword evidence="1" id="KW-0597">Phosphoprotein</keyword>
<feature type="signal peptide" evidence="5">
    <location>
        <begin position="1"/>
        <end position="22"/>
    </location>
</feature>
<keyword evidence="7" id="KW-1185">Reference proteome</keyword>
<accession>A0ABN1AZT0</accession>
<dbReference type="CDD" id="cd16016">
    <property type="entry name" value="AP-SPAP"/>
    <property type="match status" value="1"/>
</dbReference>
<dbReference type="PIRSF" id="PIRSF031924">
    <property type="entry name" value="Pi-irrepressible_AP"/>
    <property type="match status" value="1"/>
</dbReference>
<evidence type="ECO:0000256" key="3">
    <source>
        <dbReference type="ARBA" id="ARBA00022729"/>
    </source>
</evidence>
<evidence type="ECO:0000256" key="5">
    <source>
        <dbReference type="SAM" id="SignalP"/>
    </source>
</evidence>
<protein>
    <recommendedName>
        <fullName evidence="4">Alkaline phosphatase</fullName>
        <ecNumber evidence="4">3.1.3.1</ecNumber>
    </recommendedName>
</protein>
<evidence type="ECO:0000256" key="2">
    <source>
        <dbReference type="ARBA" id="ARBA00022723"/>
    </source>
</evidence>
<sequence length="557" mass="60359">MRFIKYVTSFIAFIAISSTANAENHSNTKSGKPKLVVAISVDQFSADLFSEYRSSFTSGLKRLSDGAVFPAGYQSHAATETCPGHATIMTGVHAGRAGIIANNWIDLDVKREDKTIYCAEDPRIEGTSFGSIVTASQDSYVASAWHLLVPTLGERLKQVSPKSRNVAVSGKDRAALMMGGNDVDAIYWWKGKGFTTLKGQSVAPAIGSLNATIGETIDKARPPFAIPAHCKARNRKITINDQQSVGEYAFQRPEGASRIFRGSPDFDSATVSAALALVQSMKLGQGEATDILSIGLSATDYIGHAFGTGGLEMCIQMTELDRNLGELFSALDQQNIDYIAMLTSDHGGHDLPERLRAQGVPEAQRIDPKLHSKDIGEQIRQALSLTGDEPLLHADSPFGDYYISLSLDAETKAKVKAEAIRILTRHPQVHAVLDGADLAAMPMPRGPVEEWTMAERARASYHPERSGDFIVLLNKAVTPIARTGLGYVATHGSPWDYDRQVPILFWRQGMTYFEQPLSVKTVDIAPTLAAIIDLEIATDETDGRCLDIDGGEGDSCQ</sequence>
<dbReference type="PANTHER" id="PTHR10151:SF120">
    <property type="entry name" value="BIS(5'-ADENOSYL)-TRIPHOSPHATASE"/>
    <property type="match status" value="1"/>
</dbReference>
<feature type="chain" id="PRO_5047398667" description="Alkaline phosphatase" evidence="5">
    <location>
        <begin position="23"/>
        <end position="557"/>
    </location>
</feature>
<proteinExistence type="predicted"/>
<dbReference type="InterPro" id="IPR026263">
    <property type="entry name" value="Alkaline_phosphatase_prok"/>
</dbReference>
<evidence type="ECO:0000313" key="7">
    <source>
        <dbReference type="Proteomes" id="UP001500713"/>
    </source>
</evidence>